<dbReference type="PRINTS" id="PR00237">
    <property type="entry name" value="GPCRRHODOPSN"/>
</dbReference>
<evidence type="ECO:0000256" key="4">
    <source>
        <dbReference type="ARBA" id="ARBA00023040"/>
    </source>
</evidence>
<feature type="transmembrane region" description="Helical" evidence="8">
    <location>
        <begin position="35"/>
        <end position="60"/>
    </location>
</feature>
<feature type="domain" description="G-protein coupled receptors family 1 profile" evidence="9">
    <location>
        <begin position="52"/>
        <end position="322"/>
    </location>
</feature>
<keyword evidence="11" id="KW-1185">Reference proteome</keyword>
<comment type="subcellular location">
    <subcellularLocation>
        <location evidence="1">Membrane</location>
        <topology evidence="1">Multi-pass membrane protein</topology>
    </subcellularLocation>
</comment>
<evidence type="ECO:0000256" key="6">
    <source>
        <dbReference type="ARBA" id="ARBA00023170"/>
    </source>
</evidence>
<dbReference type="InterPro" id="IPR000276">
    <property type="entry name" value="GPCR_Rhodpsn"/>
</dbReference>
<reference evidence="10" key="1">
    <citation type="submission" date="2021-04" db="EMBL/GenBank/DDBJ databases">
        <authorList>
            <consortium name="Molecular Ecology Group"/>
        </authorList>
    </citation>
    <scope>NUCLEOTIDE SEQUENCE</scope>
</reference>
<keyword evidence="6" id="KW-0675">Receptor</keyword>
<keyword evidence="4" id="KW-0297">G-protein coupled receptor</keyword>
<dbReference type="InterPro" id="IPR017452">
    <property type="entry name" value="GPCR_Rhodpsn_7TM"/>
</dbReference>
<sequence length="338" mass="38120">MEPGTCNLKASYSGNIDFSHFPFPKVIVPMVSWEVYVKCVAMAIIILTAVVGNLFIIVIVSSSKAMRTTTNMYIINLAVADLIIACFPTWIFLVKDVNKMWATGGFFCKFNAFIQIQAMCALSFTMVAIAGDRFFAVMYPLKARVTNSKVKYVLVIVWTTAIAVAVPLFVYNKYSERQWANHLEKFCDSVWPMFVLPNGKCDFGETSQMAYYIVVLAALNWFPMAAMTVSYAIIIYRLQWGRDASSFGHNAPVVQRRSTKKVVKLFFVLLIAFIVCTVPFQVTSLYSMIKDPVTVLPGWFQSVYYAAISLMYAHSCVNPLVYGLMSQSFRSGFRHLLT</sequence>
<evidence type="ECO:0000256" key="2">
    <source>
        <dbReference type="ARBA" id="ARBA00022692"/>
    </source>
</evidence>
<evidence type="ECO:0000313" key="11">
    <source>
        <dbReference type="Proteomes" id="UP000678393"/>
    </source>
</evidence>
<feature type="transmembrane region" description="Helical" evidence="8">
    <location>
        <begin position="152"/>
        <end position="171"/>
    </location>
</feature>
<organism evidence="10 11">
    <name type="scientific">Candidula unifasciata</name>
    <dbReference type="NCBI Taxonomy" id="100452"/>
    <lineage>
        <taxon>Eukaryota</taxon>
        <taxon>Metazoa</taxon>
        <taxon>Spiralia</taxon>
        <taxon>Lophotrochozoa</taxon>
        <taxon>Mollusca</taxon>
        <taxon>Gastropoda</taxon>
        <taxon>Heterobranchia</taxon>
        <taxon>Euthyneura</taxon>
        <taxon>Panpulmonata</taxon>
        <taxon>Eupulmonata</taxon>
        <taxon>Stylommatophora</taxon>
        <taxon>Helicina</taxon>
        <taxon>Helicoidea</taxon>
        <taxon>Geomitridae</taxon>
        <taxon>Candidula</taxon>
    </lineage>
</organism>
<keyword evidence="2 8" id="KW-0812">Transmembrane</keyword>
<keyword evidence="3 8" id="KW-1133">Transmembrane helix</keyword>
<evidence type="ECO:0000313" key="10">
    <source>
        <dbReference type="EMBL" id="CAG5115685.1"/>
    </source>
</evidence>
<evidence type="ECO:0000256" key="1">
    <source>
        <dbReference type="ARBA" id="ARBA00004141"/>
    </source>
</evidence>
<feature type="transmembrane region" description="Helical" evidence="8">
    <location>
        <begin position="112"/>
        <end position="131"/>
    </location>
</feature>
<keyword evidence="5 8" id="KW-0472">Membrane</keyword>
<dbReference type="EMBL" id="CAJHNH020000149">
    <property type="protein sequence ID" value="CAG5115685.1"/>
    <property type="molecule type" value="Genomic_DNA"/>
</dbReference>
<dbReference type="GO" id="GO:0005886">
    <property type="term" value="C:plasma membrane"/>
    <property type="evidence" value="ECO:0007669"/>
    <property type="project" value="TreeGrafter"/>
</dbReference>
<evidence type="ECO:0000256" key="8">
    <source>
        <dbReference type="SAM" id="Phobius"/>
    </source>
</evidence>
<dbReference type="PANTHER" id="PTHR24238:SF57">
    <property type="entry name" value="G-PROTEIN COUPLED RECEPTOR 83"/>
    <property type="match status" value="1"/>
</dbReference>
<feature type="transmembrane region" description="Helical" evidence="8">
    <location>
        <begin position="302"/>
        <end position="325"/>
    </location>
</feature>
<dbReference type="SUPFAM" id="SSF81321">
    <property type="entry name" value="Family A G protein-coupled receptor-like"/>
    <property type="match status" value="1"/>
</dbReference>
<protein>
    <recommendedName>
        <fullName evidence="9">G-protein coupled receptors family 1 profile domain-containing protein</fullName>
    </recommendedName>
</protein>
<name>A0A8S3YJG8_9EUPU</name>
<feature type="transmembrane region" description="Helical" evidence="8">
    <location>
        <begin position="265"/>
        <end position="282"/>
    </location>
</feature>
<proteinExistence type="predicted"/>
<dbReference type="PROSITE" id="PS50262">
    <property type="entry name" value="G_PROTEIN_RECEP_F1_2"/>
    <property type="match status" value="1"/>
</dbReference>
<accession>A0A8S3YJG8</accession>
<dbReference type="OrthoDB" id="5975505at2759"/>
<feature type="transmembrane region" description="Helical" evidence="8">
    <location>
        <begin position="209"/>
        <end position="236"/>
    </location>
</feature>
<keyword evidence="7" id="KW-0807">Transducer</keyword>
<evidence type="ECO:0000259" key="9">
    <source>
        <dbReference type="PROSITE" id="PS50262"/>
    </source>
</evidence>
<feature type="transmembrane region" description="Helical" evidence="8">
    <location>
        <begin position="72"/>
        <end position="92"/>
    </location>
</feature>
<dbReference type="Proteomes" id="UP000678393">
    <property type="component" value="Unassembled WGS sequence"/>
</dbReference>
<gene>
    <name evidence="10" type="ORF">CUNI_LOCUS1243</name>
</gene>
<dbReference type="GO" id="GO:0008188">
    <property type="term" value="F:neuropeptide receptor activity"/>
    <property type="evidence" value="ECO:0007669"/>
    <property type="project" value="TreeGrafter"/>
</dbReference>
<feature type="non-terminal residue" evidence="10">
    <location>
        <position position="338"/>
    </location>
</feature>
<dbReference type="PANTHER" id="PTHR24238">
    <property type="entry name" value="G-PROTEIN COUPLED RECEPTOR"/>
    <property type="match status" value="1"/>
</dbReference>
<evidence type="ECO:0000256" key="3">
    <source>
        <dbReference type="ARBA" id="ARBA00022989"/>
    </source>
</evidence>
<evidence type="ECO:0000256" key="5">
    <source>
        <dbReference type="ARBA" id="ARBA00023136"/>
    </source>
</evidence>
<comment type="caution">
    <text evidence="10">The sequence shown here is derived from an EMBL/GenBank/DDBJ whole genome shotgun (WGS) entry which is preliminary data.</text>
</comment>
<dbReference type="Gene3D" id="1.20.1070.10">
    <property type="entry name" value="Rhodopsin 7-helix transmembrane proteins"/>
    <property type="match status" value="1"/>
</dbReference>
<dbReference type="AlphaFoldDB" id="A0A8S3YJG8"/>
<evidence type="ECO:0000256" key="7">
    <source>
        <dbReference type="ARBA" id="ARBA00023224"/>
    </source>
</evidence>
<dbReference type="Pfam" id="PF00001">
    <property type="entry name" value="7tm_1"/>
    <property type="match status" value="1"/>
</dbReference>